<feature type="repeat" description="PPR" evidence="2">
    <location>
        <begin position="520"/>
        <end position="554"/>
    </location>
</feature>
<evidence type="ECO:0000256" key="1">
    <source>
        <dbReference type="ARBA" id="ARBA00022737"/>
    </source>
</evidence>
<dbReference type="Gene3D" id="1.25.40.10">
    <property type="entry name" value="Tetratricopeptide repeat domain"/>
    <property type="match status" value="5"/>
</dbReference>
<keyword evidence="3" id="KW-1185">Reference proteome</keyword>
<dbReference type="InterPro" id="IPR011990">
    <property type="entry name" value="TPR-like_helical_dom_sf"/>
</dbReference>
<dbReference type="NCBIfam" id="TIGR00756">
    <property type="entry name" value="PPR"/>
    <property type="match status" value="3"/>
</dbReference>
<dbReference type="FunFam" id="1.25.40.10:FF:000573">
    <property type="entry name" value="Pentatricopeptide repeat-containing protein mitochondrial"/>
    <property type="match status" value="1"/>
</dbReference>
<protein>
    <submittedName>
        <fullName evidence="4">Pentatricopeptide repeat-containing protein At4g32430, mitochondrial</fullName>
    </submittedName>
</protein>
<proteinExistence type="predicted"/>
<feature type="repeat" description="PPR" evidence="2">
    <location>
        <begin position="255"/>
        <end position="289"/>
    </location>
</feature>
<keyword evidence="1" id="KW-0677">Repeat</keyword>
<feature type="repeat" description="PPR" evidence="2">
    <location>
        <begin position="290"/>
        <end position="325"/>
    </location>
</feature>
<dbReference type="InterPro" id="IPR002885">
    <property type="entry name" value="PPR_rpt"/>
</dbReference>
<evidence type="ECO:0000313" key="3">
    <source>
        <dbReference type="Proteomes" id="UP001515500"/>
    </source>
</evidence>
<dbReference type="RefSeq" id="XP_039143563.1">
    <property type="nucleotide sequence ID" value="XM_039287629.1"/>
</dbReference>
<accession>A0AB40CWI1</accession>
<dbReference type="Proteomes" id="UP001515500">
    <property type="component" value="Chromosome 17"/>
</dbReference>
<dbReference type="GeneID" id="120280701"/>
<dbReference type="InterPro" id="IPR046848">
    <property type="entry name" value="E_motif"/>
</dbReference>
<dbReference type="GO" id="GO:0003723">
    <property type="term" value="F:RNA binding"/>
    <property type="evidence" value="ECO:0007669"/>
    <property type="project" value="InterPro"/>
</dbReference>
<dbReference type="Pfam" id="PF13812">
    <property type="entry name" value="PPR_3"/>
    <property type="match status" value="1"/>
</dbReference>
<dbReference type="Pfam" id="PF01535">
    <property type="entry name" value="PPR"/>
    <property type="match status" value="4"/>
</dbReference>
<evidence type="ECO:0000256" key="2">
    <source>
        <dbReference type="PROSITE-ProRule" id="PRU00708"/>
    </source>
</evidence>
<dbReference type="FunFam" id="1.25.40.10:FF:000351">
    <property type="entry name" value="Pentatricopeptide repeat-containing protein"/>
    <property type="match status" value="1"/>
</dbReference>
<evidence type="ECO:0000313" key="4">
    <source>
        <dbReference type="RefSeq" id="XP_039143563.1"/>
    </source>
</evidence>
<dbReference type="Pfam" id="PF13041">
    <property type="entry name" value="PPR_2"/>
    <property type="match status" value="1"/>
</dbReference>
<organism evidence="3 4">
    <name type="scientific">Dioscorea cayennensis subsp. rotundata</name>
    <name type="common">White Guinea yam</name>
    <name type="synonym">Dioscorea rotundata</name>
    <dbReference type="NCBI Taxonomy" id="55577"/>
    <lineage>
        <taxon>Eukaryota</taxon>
        <taxon>Viridiplantae</taxon>
        <taxon>Streptophyta</taxon>
        <taxon>Embryophyta</taxon>
        <taxon>Tracheophyta</taxon>
        <taxon>Spermatophyta</taxon>
        <taxon>Magnoliopsida</taxon>
        <taxon>Liliopsida</taxon>
        <taxon>Dioscoreales</taxon>
        <taxon>Dioscoreaceae</taxon>
        <taxon>Dioscorea</taxon>
    </lineage>
</organism>
<dbReference type="FunFam" id="1.25.40.10:FF:000453">
    <property type="entry name" value="Pentatricopeptide repeat-containing protein mitochondrial"/>
    <property type="match status" value="1"/>
</dbReference>
<dbReference type="PANTHER" id="PTHR24015:SF524">
    <property type="entry name" value="OS07G0670000 PROTEIN"/>
    <property type="match status" value="1"/>
</dbReference>
<dbReference type="PROSITE" id="PS51375">
    <property type="entry name" value="PPR"/>
    <property type="match status" value="4"/>
</dbReference>
<feature type="repeat" description="PPR" evidence="2">
    <location>
        <begin position="187"/>
        <end position="221"/>
    </location>
</feature>
<dbReference type="PANTHER" id="PTHR24015">
    <property type="entry name" value="OS07G0578800 PROTEIN-RELATED"/>
    <property type="match status" value="1"/>
</dbReference>
<sequence>MQRYRALSLASASLPTGVCLKSFSSLHLHRLLDEIPQRVFFNPIATIQERLRSQEPLDPTLVAMAFKAYRGKTGSQIHKLALSSGLDSFRFVSNSLMNMYSKSESFDLARKVFDDIPEPDVVSWNTVLSGLTDGGDALDFILQMHRAGIPFDAVTFSKALAFTSDLQDLEFGLQLHSLTVKSGFDSDTFVGNALITAYSRSGCVEEAKRVFDEMAIKDSISWNALLSGLTQEGDCAYDAILVFFQMLKEDGVKIDHVAFVSIISACCQEGNLELGTQVHCSVVKVGLETHVSVSNVLMSMYYKQGSNIDKVKRVFEDMKERNVITWTTMISADSENSISLFNRMRLDDVLPNEVTFVALINVLSDEKLPREGQMMHGMCFMSGIAAQLNVSNSLVTMYANLGFVEESNKIFKSIEHKEIISWNAMISGYAQNRLCEEALETFSSLLLHSKPNQYTFGSILSAISFVQTVPLSYGQRCHSCIVKSGLNTDKYVSGALIDLYAKHGGINDSQKVFEETTQRSLITWTAIISAYAKHGRYENVMSLFEDMVKSGVRPDHITFLAVLQACGCKGMVDMGWHVFNSMLDKHMVEPWPEHYACMVDMLGRAGRLAEAEEFSKRMPKGPGVSALQSLLGACRVHGNVEMGERVAKVLMDMEPMESGAYVLMSNMYAEKGEWENVAKIRRGMRNRGVKKEIGFSWVDVGANDSIHMHKFSSDDKTHPSSEEIYRMAECLGFDMKNQEEESDMTMFGI</sequence>
<dbReference type="Pfam" id="PF20431">
    <property type="entry name" value="E_motif"/>
    <property type="match status" value="1"/>
</dbReference>
<dbReference type="AlphaFoldDB" id="A0AB40CWI1"/>
<reference evidence="4" key="1">
    <citation type="submission" date="2025-08" db="UniProtKB">
        <authorList>
            <consortium name="RefSeq"/>
        </authorList>
    </citation>
    <scope>IDENTIFICATION</scope>
</reference>
<dbReference type="InterPro" id="IPR046960">
    <property type="entry name" value="PPR_At4g14850-like_plant"/>
</dbReference>
<name>A0AB40CWI1_DIOCR</name>
<dbReference type="GO" id="GO:0009451">
    <property type="term" value="P:RNA modification"/>
    <property type="evidence" value="ECO:0007669"/>
    <property type="project" value="InterPro"/>
</dbReference>
<gene>
    <name evidence="4" type="primary">LOC120280701</name>
</gene>